<keyword evidence="5" id="KW-1185">Reference proteome</keyword>
<dbReference type="InterPro" id="IPR016162">
    <property type="entry name" value="Ald_DH_N"/>
</dbReference>
<accession>A0ABU2LDD4</accession>
<evidence type="ECO:0000313" key="4">
    <source>
        <dbReference type="EMBL" id="MDT0309586.1"/>
    </source>
</evidence>
<proteinExistence type="inferred from homology"/>
<sequence length="570" mass="60011">MTTPELAAEHTAAVDRAVAELVAGESAWAVRGLAERRELLERVHAAVAEHAEAWVTAAAQYKQLPADSPLLGEEWTAGPFSVLSATAALVETIRALEAGRSPVEGFPVRPAPGGRIAVKVLPHDLQERLMFSGFSAEVWMPPGVTEAEARQRAGLGLLNPAKTGGVGVVLGAGNVTSIPVLDVLYELYANNRVAALKLNPVTDGLAGVYADALAPLIEAGAVRVLTGGVDVGGYLVNHPDVSHVHMTGSAATHDAIVFGPGEEGAARRAANTPVLDKPVTSELGGVSPVIVLPGEWSEADLRFQAEHVATQRLHNNGYNCVASQVLVLSADWPQKDRFLALLRETFDSAPERPAYYPGSDNRLALALDAYPSAHAQGGRVLIDGLDPAEPGPALRTEYFAPVLAVIELPGTGREFLDEAVRTANEDCAGTLGVNILAHPKTLSSLGAAFDEALAALRYGTIAVNAWTGFGYQTARAPWGAFPGHTLDDVQSGIGVVHNALLLDGPERTVVRGPFRPAPRSVLHGEPALSPRPPWFVTNRTAATTGRRLVGYAAERRWSALPGVVTSALRG</sequence>
<dbReference type="Proteomes" id="UP001183388">
    <property type="component" value="Unassembled WGS sequence"/>
</dbReference>
<reference evidence="5" key="1">
    <citation type="submission" date="2023-07" db="EMBL/GenBank/DDBJ databases">
        <title>30 novel species of actinomycetes from the DSMZ collection.</title>
        <authorList>
            <person name="Nouioui I."/>
        </authorList>
    </citation>
    <scope>NUCLEOTIDE SEQUENCE [LARGE SCALE GENOMIC DNA]</scope>
    <source>
        <strain evidence="5">DSM 44917</strain>
    </source>
</reference>
<keyword evidence="2" id="KW-0560">Oxidoreductase</keyword>
<dbReference type="PANTHER" id="PTHR42804">
    <property type="entry name" value="ALDEHYDE DEHYDROGENASE"/>
    <property type="match status" value="1"/>
</dbReference>
<evidence type="ECO:0000259" key="3">
    <source>
        <dbReference type="Pfam" id="PF00171"/>
    </source>
</evidence>
<dbReference type="InterPro" id="IPR015590">
    <property type="entry name" value="Aldehyde_DH_dom"/>
</dbReference>
<evidence type="ECO:0000313" key="5">
    <source>
        <dbReference type="Proteomes" id="UP001183388"/>
    </source>
</evidence>
<dbReference type="Gene3D" id="3.40.605.10">
    <property type="entry name" value="Aldehyde Dehydrogenase, Chain A, domain 1"/>
    <property type="match status" value="1"/>
</dbReference>
<dbReference type="RefSeq" id="WP_311632552.1">
    <property type="nucleotide sequence ID" value="NZ_JAVREN010000041.1"/>
</dbReference>
<comment type="similarity">
    <text evidence="1">Belongs to the aldehyde dehydrogenase family.</text>
</comment>
<gene>
    <name evidence="4" type="ORF">RM780_21875</name>
</gene>
<protein>
    <submittedName>
        <fullName evidence="4">Aldehyde dehydrogenase family protein</fullName>
    </submittedName>
</protein>
<name>A0ABU2LDD4_9ACTN</name>
<dbReference type="InterPro" id="IPR016163">
    <property type="entry name" value="Ald_DH_C"/>
</dbReference>
<dbReference type="Gene3D" id="3.40.309.10">
    <property type="entry name" value="Aldehyde Dehydrogenase, Chain A, domain 2"/>
    <property type="match status" value="1"/>
</dbReference>
<evidence type="ECO:0000256" key="1">
    <source>
        <dbReference type="ARBA" id="ARBA00009986"/>
    </source>
</evidence>
<dbReference type="EMBL" id="JAVREN010000041">
    <property type="protein sequence ID" value="MDT0309586.1"/>
    <property type="molecule type" value="Genomic_DNA"/>
</dbReference>
<evidence type="ECO:0000256" key="2">
    <source>
        <dbReference type="ARBA" id="ARBA00023002"/>
    </source>
</evidence>
<dbReference type="Pfam" id="PF00171">
    <property type="entry name" value="Aldedh"/>
    <property type="match status" value="1"/>
</dbReference>
<comment type="caution">
    <text evidence="4">The sequence shown here is derived from an EMBL/GenBank/DDBJ whole genome shotgun (WGS) entry which is preliminary data.</text>
</comment>
<organism evidence="4 5">
    <name type="scientific">Streptomyces boetiae</name>
    <dbReference type="NCBI Taxonomy" id="3075541"/>
    <lineage>
        <taxon>Bacteria</taxon>
        <taxon>Bacillati</taxon>
        <taxon>Actinomycetota</taxon>
        <taxon>Actinomycetes</taxon>
        <taxon>Kitasatosporales</taxon>
        <taxon>Streptomycetaceae</taxon>
        <taxon>Streptomyces</taxon>
    </lineage>
</organism>
<feature type="domain" description="Aldehyde dehydrogenase" evidence="3">
    <location>
        <begin position="182"/>
        <end position="346"/>
    </location>
</feature>
<dbReference type="InterPro" id="IPR016161">
    <property type="entry name" value="Ald_DH/histidinol_DH"/>
</dbReference>
<dbReference type="SUPFAM" id="SSF53720">
    <property type="entry name" value="ALDH-like"/>
    <property type="match status" value="1"/>
</dbReference>
<dbReference type="PANTHER" id="PTHR42804:SF1">
    <property type="entry name" value="ALDEHYDE DEHYDROGENASE-RELATED"/>
    <property type="match status" value="1"/>
</dbReference>